<gene>
    <name evidence="1" type="ORF">Strvi_0033</name>
</gene>
<evidence type="ECO:0000313" key="1">
    <source>
        <dbReference type="EMBL" id="AEM88810.1"/>
    </source>
</evidence>
<dbReference type="EMBL" id="CP002996">
    <property type="protein sequence ID" value="AEM88810.1"/>
    <property type="molecule type" value="Genomic_DNA"/>
</dbReference>
<dbReference type="Proteomes" id="UP000008703">
    <property type="component" value="Plasmid pSTRVI02"/>
</dbReference>
<organism evidence="1 2">
    <name type="scientific">Streptomyces violaceusniger (strain Tu 4113)</name>
    <dbReference type="NCBI Taxonomy" id="653045"/>
    <lineage>
        <taxon>Bacteria</taxon>
        <taxon>Bacillati</taxon>
        <taxon>Actinomycetota</taxon>
        <taxon>Actinomycetes</taxon>
        <taxon>Kitasatosporales</taxon>
        <taxon>Streptomycetaceae</taxon>
        <taxon>Streptomyces</taxon>
        <taxon>Streptomyces violaceusniger group</taxon>
    </lineage>
</organism>
<dbReference type="RefSeq" id="WP_014043745.1">
    <property type="nucleotide sequence ID" value="NC_015952.1"/>
</dbReference>
<dbReference type="AlphaFoldDB" id="G2PHG4"/>
<dbReference type="eggNOG" id="COG3291">
    <property type="taxonomic scope" value="Bacteria"/>
</dbReference>
<sequence length="608" mass="64673">MASVICPSYSGAAVLRATKVDGCCAPVYEDPENPGNSGQVVTDAFVSVQVSPGEGDNGGGGGGGGGGGDGDSVTKANGQVCMQTVQCNPPQAYTLNLTLCALDPELVLIMKPTWCAIRDSAGTIIGFTAKGKANCDSGFALELWMNVFSGASAACRAGGAAQHGYLLFPCITNVSIGEFTVQNGPITFSFTGTTKRGSNWGRGPYNVLMDEGRPSPLPCPIADDDDFVQFLTTFPPPEAECGKQPVDGGIPEPAELYIQGVPGRDRCTVELRPDNHGFGAVEVDWGDATISKIRSYGTGTHTYQGCFPGQSREVTITVRDAQWPQIQTQKTITIPLPEDEPSLTVYQDPTDTTGRTAIVEVQLPPQAWCGAPDSDTTRCACPGESQIGRYGISVDWGDSAGPDRVQWIATEDDCRVRLRHEFETDGTFQVKVCRNDIDTWCAKEPFIAGGGLRPLIRFVEWRDNCTAAICVDNWDKGTVSIDWGTGTPEGRQVNVTPGEDIQFTYGENFRSRRPVIVVCSEAENKQCAGTLRPPPCPAAPTDCLQITPSCDTYADPSGRTISLALDTTCASGCLNTTAACNFYGDPTGRTVTLNLDTTCGRVSPCLAL</sequence>
<proteinExistence type="predicted"/>
<reference evidence="1" key="1">
    <citation type="submission" date="2011-08" db="EMBL/GenBank/DDBJ databases">
        <title>Complete sequence of plasmid 2 of Streptomyces violaceusniger Tu 4113.</title>
        <authorList>
            <consortium name="US DOE Joint Genome Institute"/>
            <person name="Lucas S."/>
            <person name="Han J."/>
            <person name="Lapidus A."/>
            <person name="Cheng J.-F."/>
            <person name="Goodwin L."/>
            <person name="Pitluck S."/>
            <person name="Peters L."/>
            <person name="Ivanova N."/>
            <person name="Daligault H."/>
            <person name="Detter J.C."/>
            <person name="Han C."/>
            <person name="Tapia R."/>
            <person name="Land M."/>
            <person name="Hauser L."/>
            <person name="Kyrpides N."/>
            <person name="Ivanova N."/>
            <person name="Pagani I."/>
            <person name="Hagen A."/>
            <person name="Katz L."/>
            <person name="Fiedler H.-P."/>
            <person name="Keasling J."/>
            <person name="Fortman J."/>
            <person name="Woyke T."/>
        </authorList>
    </citation>
    <scope>NUCLEOTIDE SEQUENCE [LARGE SCALE GENOMIC DNA]</scope>
    <source>
        <strain evidence="1">Tu 4113</strain>
        <plasmid evidence="1">pSTRVI02</plasmid>
    </source>
</reference>
<evidence type="ECO:0000313" key="2">
    <source>
        <dbReference type="Proteomes" id="UP000008703"/>
    </source>
</evidence>
<keyword evidence="2" id="KW-1185">Reference proteome</keyword>
<keyword evidence="1" id="KW-0614">Plasmid</keyword>
<name>G2PHG4_STRV4</name>
<accession>G2PHG4</accession>
<dbReference type="KEGG" id="svl:Strvi_0033"/>
<geneLocation type="plasmid" evidence="1 2">
    <name>pSTRVI02</name>
</geneLocation>
<protein>
    <submittedName>
        <fullName evidence="1">Uncharacterized protein</fullName>
    </submittedName>
</protein>
<dbReference type="HOGENOM" id="CLU_448990_0_0_11"/>